<accession>A0ABV8GZ77</accession>
<keyword evidence="2" id="KW-1185">Reference proteome</keyword>
<evidence type="ECO:0000313" key="2">
    <source>
        <dbReference type="Proteomes" id="UP001595772"/>
    </source>
</evidence>
<dbReference type="RefSeq" id="WP_379497636.1">
    <property type="nucleotide sequence ID" value="NZ_JBHSAO010000011.1"/>
</dbReference>
<dbReference type="Proteomes" id="UP001595772">
    <property type="component" value="Unassembled WGS sequence"/>
</dbReference>
<comment type="caution">
    <text evidence="1">The sequence shown here is derived from an EMBL/GenBank/DDBJ whole genome shotgun (WGS) entry which is preliminary data.</text>
</comment>
<organism evidence="1 2">
    <name type="scientific">Oceanobacillus longus</name>
    <dbReference type="NCBI Taxonomy" id="930120"/>
    <lineage>
        <taxon>Bacteria</taxon>
        <taxon>Bacillati</taxon>
        <taxon>Bacillota</taxon>
        <taxon>Bacilli</taxon>
        <taxon>Bacillales</taxon>
        <taxon>Bacillaceae</taxon>
        <taxon>Oceanobacillus</taxon>
    </lineage>
</organism>
<evidence type="ECO:0000313" key="1">
    <source>
        <dbReference type="EMBL" id="MFC4025144.1"/>
    </source>
</evidence>
<reference evidence="2" key="1">
    <citation type="journal article" date="2019" name="Int. J. Syst. Evol. Microbiol.">
        <title>The Global Catalogue of Microorganisms (GCM) 10K type strain sequencing project: providing services to taxonomists for standard genome sequencing and annotation.</title>
        <authorList>
            <consortium name="The Broad Institute Genomics Platform"/>
            <consortium name="The Broad Institute Genome Sequencing Center for Infectious Disease"/>
            <person name="Wu L."/>
            <person name="Ma J."/>
        </authorList>
    </citation>
    <scope>NUCLEOTIDE SEQUENCE [LARGE SCALE GENOMIC DNA]</scope>
    <source>
        <strain evidence="2">IBRC-M 10703</strain>
    </source>
</reference>
<proteinExistence type="predicted"/>
<protein>
    <submittedName>
        <fullName evidence="1">Competence protein ComK</fullName>
    </submittedName>
</protein>
<name>A0ABV8GZ77_9BACI</name>
<dbReference type="EMBL" id="JBHSAO010000011">
    <property type="protein sequence ID" value="MFC4025144.1"/>
    <property type="molecule type" value="Genomic_DNA"/>
</dbReference>
<gene>
    <name evidence="1" type="ORF">ACFOUV_15220</name>
</gene>
<dbReference type="Pfam" id="PF06338">
    <property type="entry name" value="ComK"/>
    <property type="match status" value="1"/>
</dbReference>
<dbReference type="InterPro" id="IPR010461">
    <property type="entry name" value="ComK"/>
</dbReference>
<sequence length="44" mass="5082">MGVRHLHFLDNCSTYEGRTTAVKHHFGFKRKIPLPIDPATNIYV</sequence>